<dbReference type="Gene3D" id="3.40.390.10">
    <property type="entry name" value="Collagenase (Catalytic Domain)"/>
    <property type="match status" value="1"/>
</dbReference>
<accession>A0A926Q0V2</accession>
<dbReference type="PROSITE" id="PS51257">
    <property type="entry name" value="PROKAR_LIPOPROTEIN"/>
    <property type="match status" value="1"/>
</dbReference>
<dbReference type="Proteomes" id="UP000653730">
    <property type="component" value="Unassembled WGS sequence"/>
</dbReference>
<dbReference type="PANTHER" id="PTHR10127">
    <property type="entry name" value="DISCOIDIN, CUB, EGF, LAMININ , AND ZINC METALLOPROTEASE DOMAIN CONTAINING"/>
    <property type="match status" value="1"/>
</dbReference>
<organism evidence="2 3">
    <name type="scientific">Sinomicrobium weinanense</name>
    <dbReference type="NCBI Taxonomy" id="2842200"/>
    <lineage>
        <taxon>Bacteria</taxon>
        <taxon>Pseudomonadati</taxon>
        <taxon>Bacteroidota</taxon>
        <taxon>Flavobacteriia</taxon>
        <taxon>Flavobacteriales</taxon>
        <taxon>Flavobacteriaceae</taxon>
        <taxon>Sinomicrobium</taxon>
    </lineage>
</organism>
<dbReference type="PANTHER" id="PTHR10127:SF850">
    <property type="entry name" value="METALLOENDOPEPTIDASE"/>
    <property type="match status" value="1"/>
</dbReference>
<dbReference type="GO" id="GO:0006508">
    <property type="term" value="P:proteolysis"/>
    <property type="evidence" value="ECO:0007669"/>
    <property type="project" value="InterPro"/>
</dbReference>
<dbReference type="GO" id="GO:0004222">
    <property type="term" value="F:metalloendopeptidase activity"/>
    <property type="evidence" value="ECO:0007669"/>
    <property type="project" value="InterPro"/>
</dbReference>
<sequence>MKRLFLWMLTLPLIFISCQNDEISEADDLNNLEKTTELSAEELAGIRMCKDVYPEGVTPRAAAISDKVWPNGITLTVKLDRNASQYVRDKVMQYANEWSEHANITFKFVTRGKADIRVTFKSGGSYSYIGTDALLIKGGETMNFGWFDDNTSDGEFSRTTIHEFGHALGLIHEHQHPEVDIPWDKPKVYEYYGGAPNYWSEDQVDHNLFATYSTSETQFSEYDPLSIMHYSVDNALTIGDFEVGWNTQLSDTDKTFIAELYPY</sequence>
<dbReference type="SMART" id="SM00235">
    <property type="entry name" value="ZnMc"/>
    <property type="match status" value="1"/>
</dbReference>
<evidence type="ECO:0000259" key="1">
    <source>
        <dbReference type="SMART" id="SM00235"/>
    </source>
</evidence>
<dbReference type="AlphaFoldDB" id="A0A926Q0V2"/>
<dbReference type="InterPro" id="IPR006026">
    <property type="entry name" value="Peptidase_Metallo"/>
</dbReference>
<dbReference type="CDD" id="cd04327">
    <property type="entry name" value="ZnMc_MMP_like_3"/>
    <property type="match status" value="1"/>
</dbReference>
<reference evidence="2 3" key="1">
    <citation type="submission" date="2020-09" db="EMBL/GenBank/DDBJ databases">
        <title>Sinomicrobium weinanense sp. nov., a halophilic bacteria isolated from saline-alkali soil.</title>
        <authorList>
            <person name="Wu P."/>
            <person name="Ren H."/>
            <person name="Mei Y."/>
            <person name="Liang Y."/>
            <person name="Chen Z."/>
        </authorList>
    </citation>
    <scope>NUCLEOTIDE SEQUENCE [LARGE SCALE GENOMIC DNA]</scope>
    <source>
        <strain evidence="2 3">FJxs</strain>
    </source>
</reference>
<name>A0A926Q0V2_9FLAO</name>
<gene>
    <name evidence="2" type="ORF">IBL28_04735</name>
</gene>
<dbReference type="SUPFAM" id="SSF55486">
    <property type="entry name" value="Metalloproteases ('zincins'), catalytic domain"/>
    <property type="match status" value="1"/>
</dbReference>
<evidence type="ECO:0000313" key="2">
    <source>
        <dbReference type="EMBL" id="MBC9795262.1"/>
    </source>
</evidence>
<feature type="domain" description="Peptidase metallopeptidase" evidence="1">
    <location>
        <begin position="65"/>
        <end position="194"/>
    </location>
</feature>
<evidence type="ECO:0000313" key="3">
    <source>
        <dbReference type="Proteomes" id="UP000653730"/>
    </source>
</evidence>
<keyword evidence="3" id="KW-1185">Reference proteome</keyword>
<dbReference type="Pfam" id="PF01400">
    <property type="entry name" value="Astacin"/>
    <property type="match status" value="1"/>
</dbReference>
<protein>
    <submittedName>
        <fullName evidence="2">Peptidase M12</fullName>
    </submittedName>
</protein>
<proteinExistence type="predicted"/>
<dbReference type="EMBL" id="JACVDC010000008">
    <property type="protein sequence ID" value="MBC9795262.1"/>
    <property type="molecule type" value="Genomic_DNA"/>
</dbReference>
<comment type="caution">
    <text evidence="2">The sequence shown here is derived from an EMBL/GenBank/DDBJ whole genome shotgun (WGS) entry which is preliminary data.</text>
</comment>
<dbReference type="InterPro" id="IPR001506">
    <property type="entry name" value="Peptidase_M12A"/>
</dbReference>
<dbReference type="InterPro" id="IPR024079">
    <property type="entry name" value="MetalloPept_cat_dom_sf"/>
</dbReference>
<dbReference type="GO" id="GO:0008270">
    <property type="term" value="F:zinc ion binding"/>
    <property type="evidence" value="ECO:0007669"/>
    <property type="project" value="InterPro"/>
</dbReference>